<dbReference type="InterPro" id="IPR011992">
    <property type="entry name" value="EF-hand-dom_pair"/>
</dbReference>
<feature type="domain" description="EF-hand" evidence="1">
    <location>
        <begin position="76"/>
        <end position="108"/>
    </location>
</feature>
<organism evidence="2 3">
    <name type="scientific">Rotaria socialis</name>
    <dbReference type="NCBI Taxonomy" id="392032"/>
    <lineage>
        <taxon>Eukaryota</taxon>
        <taxon>Metazoa</taxon>
        <taxon>Spiralia</taxon>
        <taxon>Gnathifera</taxon>
        <taxon>Rotifera</taxon>
        <taxon>Eurotatoria</taxon>
        <taxon>Bdelloidea</taxon>
        <taxon>Philodinida</taxon>
        <taxon>Philodinidae</taxon>
        <taxon>Rotaria</taxon>
    </lineage>
</organism>
<dbReference type="GO" id="GO:0005509">
    <property type="term" value="F:calcium ion binding"/>
    <property type="evidence" value="ECO:0007669"/>
    <property type="project" value="InterPro"/>
</dbReference>
<reference evidence="2" key="1">
    <citation type="submission" date="2021-02" db="EMBL/GenBank/DDBJ databases">
        <authorList>
            <person name="Nowell W R."/>
        </authorList>
    </citation>
    <scope>NUCLEOTIDE SEQUENCE</scope>
</reference>
<evidence type="ECO:0000313" key="3">
    <source>
        <dbReference type="Proteomes" id="UP000663838"/>
    </source>
</evidence>
<dbReference type="Proteomes" id="UP000663838">
    <property type="component" value="Unassembled WGS sequence"/>
</dbReference>
<evidence type="ECO:0000313" key="2">
    <source>
        <dbReference type="EMBL" id="CAF4744625.1"/>
    </source>
</evidence>
<proteinExistence type="predicted"/>
<protein>
    <recommendedName>
        <fullName evidence="1">EF-hand domain-containing protein</fullName>
    </recommendedName>
</protein>
<dbReference type="EMBL" id="CAJOBS010001594">
    <property type="protein sequence ID" value="CAF4744625.1"/>
    <property type="molecule type" value="Genomic_DNA"/>
</dbReference>
<sequence length="108" mass="12812">MSLFQRFDNGNGILSLAEVDRTVIHWYSEFGTNRQAMIRAFNAADTSRFKEFQRLIGLLYYYTELSNLFGQLNTNKDENDLREEFNRIDINHGKYILFNEVRSILYVT</sequence>
<gene>
    <name evidence="2" type="ORF">TOA249_LOCUS19933</name>
</gene>
<dbReference type="PROSITE" id="PS50222">
    <property type="entry name" value="EF_HAND_2"/>
    <property type="match status" value="1"/>
</dbReference>
<dbReference type="AlphaFoldDB" id="A0A821L2X4"/>
<dbReference type="Gene3D" id="1.10.238.10">
    <property type="entry name" value="EF-hand"/>
    <property type="match status" value="1"/>
</dbReference>
<evidence type="ECO:0000259" key="1">
    <source>
        <dbReference type="PROSITE" id="PS50222"/>
    </source>
</evidence>
<name>A0A821L2X4_9BILA</name>
<dbReference type="InterPro" id="IPR002048">
    <property type="entry name" value="EF_hand_dom"/>
</dbReference>
<accession>A0A821L2X4</accession>
<dbReference type="SUPFAM" id="SSF47473">
    <property type="entry name" value="EF-hand"/>
    <property type="match status" value="1"/>
</dbReference>
<comment type="caution">
    <text evidence="2">The sequence shown here is derived from an EMBL/GenBank/DDBJ whole genome shotgun (WGS) entry which is preliminary data.</text>
</comment>